<evidence type="ECO:0000256" key="18">
    <source>
        <dbReference type="ARBA" id="ARBA00048679"/>
    </source>
</evidence>
<gene>
    <name evidence="21" type="ORF">RGQ29_018448</name>
</gene>
<comment type="catalytic activity">
    <reaction evidence="18">
        <text>L-seryl-[protein] + ATP = O-phospho-L-seryl-[protein] + ADP + H(+)</text>
        <dbReference type="Rhea" id="RHEA:17989"/>
        <dbReference type="Rhea" id="RHEA-COMP:9863"/>
        <dbReference type="Rhea" id="RHEA-COMP:11604"/>
        <dbReference type="ChEBI" id="CHEBI:15378"/>
        <dbReference type="ChEBI" id="CHEBI:29999"/>
        <dbReference type="ChEBI" id="CHEBI:30616"/>
        <dbReference type="ChEBI" id="CHEBI:83421"/>
        <dbReference type="ChEBI" id="CHEBI:456216"/>
        <dbReference type="EC" id="2.7.11.1"/>
    </reaction>
</comment>
<dbReference type="PANTHER" id="PTHR27002">
    <property type="entry name" value="RECEPTOR-LIKE SERINE/THREONINE-PROTEIN KINASE SD1-8"/>
    <property type="match status" value="1"/>
</dbReference>
<dbReference type="FunFam" id="3.30.200.20:FF:000330">
    <property type="entry name" value="G-type lectin S-receptor-like serine/threonine-protein kinase At4g03230"/>
    <property type="match status" value="1"/>
</dbReference>
<keyword evidence="5" id="KW-0808">Transferase</keyword>
<evidence type="ECO:0000256" key="2">
    <source>
        <dbReference type="ARBA" id="ARBA00012513"/>
    </source>
</evidence>
<dbReference type="Gene3D" id="1.10.510.10">
    <property type="entry name" value="Transferase(Phosphotransferase) domain 1"/>
    <property type="match status" value="1"/>
</dbReference>
<evidence type="ECO:0000313" key="22">
    <source>
        <dbReference type="Proteomes" id="UP001324115"/>
    </source>
</evidence>
<accession>A0AAN7FQ78</accession>
<dbReference type="GO" id="GO:0004674">
    <property type="term" value="F:protein serine/threonine kinase activity"/>
    <property type="evidence" value="ECO:0007669"/>
    <property type="project" value="UniProtKB-KW"/>
</dbReference>
<feature type="domain" description="Protein kinase" evidence="20">
    <location>
        <begin position="97"/>
        <end position="383"/>
    </location>
</feature>
<keyword evidence="22" id="KW-1185">Reference proteome</keyword>
<evidence type="ECO:0000256" key="10">
    <source>
        <dbReference type="ARBA" id="ARBA00022777"/>
    </source>
</evidence>
<evidence type="ECO:0000256" key="5">
    <source>
        <dbReference type="ARBA" id="ARBA00022679"/>
    </source>
</evidence>
<keyword evidence="9" id="KW-0547">Nucleotide-binding</keyword>
<evidence type="ECO:0000256" key="17">
    <source>
        <dbReference type="ARBA" id="ARBA00047899"/>
    </source>
</evidence>
<evidence type="ECO:0000256" key="19">
    <source>
        <dbReference type="SAM" id="Phobius"/>
    </source>
</evidence>
<dbReference type="PROSITE" id="PS50011">
    <property type="entry name" value="PROTEIN_KINASE_DOM"/>
    <property type="match status" value="1"/>
</dbReference>
<evidence type="ECO:0000256" key="11">
    <source>
        <dbReference type="ARBA" id="ARBA00022840"/>
    </source>
</evidence>
<dbReference type="InterPro" id="IPR008271">
    <property type="entry name" value="Ser/Thr_kinase_AS"/>
</dbReference>
<keyword evidence="3" id="KW-1003">Cell membrane</keyword>
<proteinExistence type="predicted"/>
<dbReference type="SUPFAM" id="SSF56112">
    <property type="entry name" value="Protein kinase-like (PK-like)"/>
    <property type="match status" value="1"/>
</dbReference>
<dbReference type="InterPro" id="IPR025660">
    <property type="entry name" value="Pept_his_AS"/>
</dbReference>
<evidence type="ECO:0000256" key="12">
    <source>
        <dbReference type="ARBA" id="ARBA00022989"/>
    </source>
</evidence>
<keyword evidence="6 19" id="KW-0812">Transmembrane</keyword>
<sequence>MLSSKPSRKGKNKRIWIGSVIAAIGLLVILIYTLCCLQRRKKVIVKENSRSKDEKELLDLVISDKSITIDEIPNDGKKGHDVSVFSYESIMAATNNFSLESKLGEGGFGPVYRGKLLTGQNIAVKRLSRNSGQGINEFKNELILISKLQHTNLVKLLGCCIFGEERMLIYEYMPNKSLNYFLFDSNRSKLLDWKIRFSIIEGIAQELIYLHKYSRLKVIHRDLKASNILLDESMNPKISDFGMARIFKRNELEANTNRIVGTYGYMSPEYAMEGVFSIKSDVYSFGVLMLEILSGRRNNSFYNADHALNLVGYAWDLWQEGKGLELVDLTIRDLCVEYQVLRYIHVSLLCVEDDVVDRPTMSDMLSMLTNESAQLPLPKKPAFSIGKKAIGANTPNNELELHTMNGLSISDMDAR</sequence>
<dbReference type="FunFam" id="1.10.510.10:FF:000060">
    <property type="entry name" value="G-type lectin S-receptor-like serine/threonine-protein kinase"/>
    <property type="match status" value="1"/>
</dbReference>
<keyword evidence="14" id="KW-1015">Disulfide bond</keyword>
<comment type="subcellular location">
    <subcellularLocation>
        <location evidence="1">Cell membrane</location>
        <topology evidence="1">Single-pass type I membrane protein</topology>
    </subcellularLocation>
</comment>
<comment type="caution">
    <text evidence="21">The sequence shown here is derived from an EMBL/GenBank/DDBJ whole genome shotgun (WGS) entry which is preliminary data.</text>
</comment>
<evidence type="ECO:0000256" key="7">
    <source>
        <dbReference type="ARBA" id="ARBA00022729"/>
    </source>
</evidence>
<keyword evidence="4" id="KW-0723">Serine/threonine-protein kinase</keyword>
<keyword evidence="7" id="KW-0732">Signal</keyword>
<dbReference type="Pfam" id="PF07714">
    <property type="entry name" value="PK_Tyr_Ser-Thr"/>
    <property type="match status" value="1"/>
</dbReference>
<dbReference type="GO" id="GO:0005524">
    <property type="term" value="F:ATP binding"/>
    <property type="evidence" value="ECO:0007669"/>
    <property type="project" value="UniProtKB-KW"/>
</dbReference>
<keyword evidence="16" id="KW-0325">Glycoprotein</keyword>
<dbReference type="AlphaFoldDB" id="A0AAN7FQ78"/>
<feature type="transmembrane region" description="Helical" evidence="19">
    <location>
        <begin position="15"/>
        <end position="34"/>
    </location>
</feature>
<keyword evidence="13 19" id="KW-0472">Membrane</keyword>
<evidence type="ECO:0000256" key="3">
    <source>
        <dbReference type="ARBA" id="ARBA00022475"/>
    </source>
</evidence>
<dbReference type="InterPro" id="IPR011009">
    <property type="entry name" value="Kinase-like_dom_sf"/>
</dbReference>
<reference evidence="21 22" key="1">
    <citation type="journal article" date="2023" name="G3 (Bethesda)">
        <title>A haplotype-resolved chromosome-scale genome for Quercus rubra L. provides insights into the genetics of adaptive traits for red oak species.</title>
        <authorList>
            <person name="Kapoor B."/>
            <person name="Jenkins J."/>
            <person name="Schmutz J."/>
            <person name="Zhebentyayeva T."/>
            <person name="Kuelheim C."/>
            <person name="Coggeshall M."/>
            <person name="Heim C."/>
            <person name="Lasky J.R."/>
            <person name="Leites L."/>
            <person name="Islam-Faridi N."/>
            <person name="Romero-Severson J."/>
            <person name="DeLeo V.L."/>
            <person name="Lucas S.M."/>
            <person name="Lazic D."/>
            <person name="Gailing O."/>
            <person name="Carlson J."/>
            <person name="Staton M."/>
        </authorList>
    </citation>
    <scope>NUCLEOTIDE SEQUENCE [LARGE SCALE GENOMIC DNA]</scope>
    <source>
        <strain evidence="21">Pseudo-F2</strain>
    </source>
</reference>
<evidence type="ECO:0000256" key="8">
    <source>
        <dbReference type="ARBA" id="ARBA00022734"/>
    </source>
</evidence>
<keyword evidence="12 19" id="KW-1133">Transmembrane helix</keyword>
<evidence type="ECO:0000256" key="13">
    <source>
        <dbReference type="ARBA" id="ARBA00023136"/>
    </source>
</evidence>
<dbReference type="PROSITE" id="PS00639">
    <property type="entry name" value="THIOL_PROTEASE_HIS"/>
    <property type="match status" value="1"/>
</dbReference>
<dbReference type="Proteomes" id="UP001324115">
    <property type="component" value="Unassembled WGS sequence"/>
</dbReference>
<evidence type="ECO:0000256" key="1">
    <source>
        <dbReference type="ARBA" id="ARBA00004251"/>
    </source>
</evidence>
<dbReference type="PROSITE" id="PS00108">
    <property type="entry name" value="PROTEIN_KINASE_ST"/>
    <property type="match status" value="1"/>
</dbReference>
<evidence type="ECO:0000256" key="14">
    <source>
        <dbReference type="ARBA" id="ARBA00023157"/>
    </source>
</evidence>
<dbReference type="GO" id="GO:0005886">
    <property type="term" value="C:plasma membrane"/>
    <property type="evidence" value="ECO:0007669"/>
    <property type="project" value="UniProtKB-SubCell"/>
</dbReference>
<dbReference type="InterPro" id="IPR000719">
    <property type="entry name" value="Prot_kinase_dom"/>
</dbReference>
<evidence type="ECO:0000259" key="20">
    <source>
        <dbReference type="PROSITE" id="PS50011"/>
    </source>
</evidence>
<comment type="catalytic activity">
    <reaction evidence="17">
        <text>L-threonyl-[protein] + ATP = O-phospho-L-threonyl-[protein] + ADP + H(+)</text>
        <dbReference type="Rhea" id="RHEA:46608"/>
        <dbReference type="Rhea" id="RHEA-COMP:11060"/>
        <dbReference type="Rhea" id="RHEA-COMP:11605"/>
        <dbReference type="ChEBI" id="CHEBI:15378"/>
        <dbReference type="ChEBI" id="CHEBI:30013"/>
        <dbReference type="ChEBI" id="CHEBI:30616"/>
        <dbReference type="ChEBI" id="CHEBI:61977"/>
        <dbReference type="ChEBI" id="CHEBI:456216"/>
        <dbReference type="EC" id="2.7.11.1"/>
    </reaction>
</comment>
<dbReference type="PANTHER" id="PTHR27002:SF1087">
    <property type="entry name" value="PROTEIN KINASE DOMAIN-CONTAINING PROTEIN"/>
    <property type="match status" value="1"/>
</dbReference>
<keyword evidence="8" id="KW-0430">Lectin</keyword>
<dbReference type="EC" id="2.7.11.1" evidence="2"/>
<evidence type="ECO:0000256" key="15">
    <source>
        <dbReference type="ARBA" id="ARBA00023170"/>
    </source>
</evidence>
<keyword evidence="11" id="KW-0067">ATP-binding</keyword>
<evidence type="ECO:0000256" key="16">
    <source>
        <dbReference type="ARBA" id="ARBA00023180"/>
    </source>
</evidence>
<dbReference type="EMBL" id="JAXUIC010000004">
    <property type="protein sequence ID" value="KAK4594741.1"/>
    <property type="molecule type" value="Genomic_DNA"/>
</dbReference>
<keyword evidence="10" id="KW-0418">Kinase</keyword>
<evidence type="ECO:0000313" key="21">
    <source>
        <dbReference type="EMBL" id="KAK4594741.1"/>
    </source>
</evidence>
<evidence type="ECO:0000256" key="6">
    <source>
        <dbReference type="ARBA" id="ARBA00022692"/>
    </source>
</evidence>
<dbReference type="Gene3D" id="3.30.200.20">
    <property type="entry name" value="Phosphorylase Kinase, domain 1"/>
    <property type="match status" value="1"/>
</dbReference>
<dbReference type="SMART" id="SM00220">
    <property type="entry name" value="S_TKc"/>
    <property type="match status" value="1"/>
</dbReference>
<keyword evidence="15" id="KW-0675">Receptor</keyword>
<organism evidence="21 22">
    <name type="scientific">Quercus rubra</name>
    <name type="common">Northern red oak</name>
    <name type="synonym">Quercus borealis</name>
    <dbReference type="NCBI Taxonomy" id="3512"/>
    <lineage>
        <taxon>Eukaryota</taxon>
        <taxon>Viridiplantae</taxon>
        <taxon>Streptophyta</taxon>
        <taxon>Embryophyta</taxon>
        <taxon>Tracheophyta</taxon>
        <taxon>Spermatophyta</taxon>
        <taxon>Magnoliopsida</taxon>
        <taxon>eudicotyledons</taxon>
        <taxon>Gunneridae</taxon>
        <taxon>Pentapetalae</taxon>
        <taxon>rosids</taxon>
        <taxon>fabids</taxon>
        <taxon>Fagales</taxon>
        <taxon>Fagaceae</taxon>
        <taxon>Quercus</taxon>
    </lineage>
</organism>
<evidence type="ECO:0000256" key="4">
    <source>
        <dbReference type="ARBA" id="ARBA00022527"/>
    </source>
</evidence>
<protein>
    <recommendedName>
        <fullName evidence="2">non-specific serine/threonine protein kinase</fullName>
        <ecNumber evidence="2">2.7.11.1</ecNumber>
    </recommendedName>
</protein>
<dbReference type="InterPro" id="IPR001245">
    <property type="entry name" value="Ser-Thr/Tyr_kinase_cat_dom"/>
</dbReference>
<name>A0AAN7FQ78_QUERU</name>
<evidence type="ECO:0000256" key="9">
    <source>
        <dbReference type="ARBA" id="ARBA00022741"/>
    </source>
</evidence>
<dbReference type="GO" id="GO:0030246">
    <property type="term" value="F:carbohydrate binding"/>
    <property type="evidence" value="ECO:0007669"/>
    <property type="project" value="UniProtKB-KW"/>
</dbReference>